<dbReference type="GO" id="GO:0016607">
    <property type="term" value="C:nuclear speck"/>
    <property type="evidence" value="ECO:0007669"/>
    <property type="project" value="UniProtKB-SubCell"/>
</dbReference>
<keyword evidence="10" id="KW-0508">mRNA splicing</keyword>
<evidence type="ECO:0000256" key="1">
    <source>
        <dbReference type="ARBA" id="ARBA00004324"/>
    </source>
</evidence>
<dbReference type="GO" id="GO:0003724">
    <property type="term" value="F:RNA helicase activity"/>
    <property type="evidence" value="ECO:0007669"/>
    <property type="project" value="UniProtKB-EC"/>
</dbReference>
<dbReference type="Pfam" id="PF00270">
    <property type="entry name" value="DEAD"/>
    <property type="match status" value="1"/>
</dbReference>
<evidence type="ECO:0000256" key="9">
    <source>
        <dbReference type="ARBA" id="ARBA00023054"/>
    </source>
</evidence>
<feature type="compositionally biased region" description="Low complexity" evidence="18">
    <location>
        <begin position="19"/>
        <end position="31"/>
    </location>
</feature>
<feature type="domain" description="Helicase ATP-binding" evidence="19">
    <location>
        <begin position="437"/>
        <end position="615"/>
    </location>
</feature>
<dbReference type="Pfam" id="PF23469">
    <property type="entry name" value="KH_12"/>
    <property type="match status" value="1"/>
</dbReference>
<evidence type="ECO:0000259" key="21">
    <source>
        <dbReference type="PROSITE" id="PS51195"/>
    </source>
</evidence>
<comment type="function">
    <text evidence="14">Component of the 17S U2 SnRNP complex of the spliceosome, a large ribonucleoprotein complex that removes introns from transcribed pre-mRNAs. The 17S U2 SnRNP complex (1) directly participates in early spliceosome assembly and (2) mediates recognition of the intron branch site during pre-mRNA splicing by promoting the selection of the pre-mRNA branch-site adenosine, the nucleophile for the first step of splicing. Within the 17S U2 SnRNP complex, DDX46 plays essential roles during assembly of pre-spliceosome and proofreading of the branch site.</text>
</comment>
<dbReference type="InterPro" id="IPR014001">
    <property type="entry name" value="Helicase_ATP-bd"/>
</dbReference>
<reference evidence="22" key="1">
    <citation type="submission" date="2023-03" db="EMBL/GenBank/DDBJ databases">
        <authorList>
            <person name="Steffen K."/>
            <person name="Cardenas P."/>
        </authorList>
    </citation>
    <scope>NUCLEOTIDE SEQUENCE</scope>
</reference>
<evidence type="ECO:0000256" key="5">
    <source>
        <dbReference type="ARBA" id="ARBA00022741"/>
    </source>
</evidence>
<evidence type="ECO:0000256" key="18">
    <source>
        <dbReference type="SAM" id="MobiDB-lite"/>
    </source>
</evidence>
<dbReference type="InterPro" id="IPR014014">
    <property type="entry name" value="RNA_helicase_DEAD_Q_motif"/>
</dbReference>
<evidence type="ECO:0000256" key="12">
    <source>
        <dbReference type="ARBA" id="ARBA00038511"/>
    </source>
</evidence>
<comment type="subcellular location">
    <subcellularLocation>
        <location evidence="1">Nucleus speckle</location>
    </subcellularLocation>
</comment>
<dbReference type="GO" id="GO:0016787">
    <property type="term" value="F:hydrolase activity"/>
    <property type="evidence" value="ECO:0007669"/>
    <property type="project" value="UniProtKB-KW"/>
</dbReference>
<keyword evidence="4" id="KW-0747">Spliceosome</keyword>
<dbReference type="PANTHER" id="PTHR47958">
    <property type="entry name" value="ATP-DEPENDENT RNA HELICASE DBP3"/>
    <property type="match status" value="1"/>
</dbReference>
<evidence type="ECO:0000256" key="17">
    <source>
        <dbReference type="PROSITE-ProRule" id="PRU00552"/>
    </source>
</evidence>
<feature type="short sequence motif" description="Q motif" evidence="17">
    <location>
        <begin position="406"/>
        <end position="434"/>
    </location>
</feature>
<evidence type="ECO:0000256" key="4">
    <source>
        <dbReference type="ARBA" id="ARBA00022728"/>
    </source>
</evidence>
<evidence type="ECO:0000256" key="11">
    <source>
        <dbReference type="ARBA" id="ARBA00023242"/>
    </source>
</evidence>
<dbReference type="SUPFAM" id="SSF52540">
    <property type="entry name" value="P-loop containing nucleoside triphosphate hydrolases"/>
    <property type="match status" value="2"/>
</dbReference>
<feature type="compositionally biased region" description="Basic residues" evidence="18">
    <location>
        <begin position="63"/>
        <end position="72"/>
    </location>
</feature>
<feature type="compositionally biased region" description="Acidic residues" evidence="18">
    <location>
        <begin position="215"/>
        <end position="241"/>
    </location>
</feature>
<name>A0AA35S1C0_GEOBA</name>
<dbReference type="PROSITE" id="PS51195">
    <property type="entry name" value="Q_MOTIF"/>
    <property type="match status" value="1"/>
</dbReference>
<dbReference type="InterPro" id="IPR000629">
    <property type="entry name" value="RNA-helicase_DEAD-box_CS"/>
</dbReference>
<keyword evidence="9" id="KW-0175">Coiled coil</keyword>
<dbReference type="GO" id="GO:0003676">
    <property type="term" value="F:nucleic acid binding"/>
    <property type="evidence" value="ECO:0007669"/>
    <property type="project" value="InterPro"/>
</dbReference>
<feature type="compositionally biased region" description="Basic and acidic residues" evidence="18">
    <location>
        <begin position="158"/>
        <end position="212"/>
    </location>
</feature>
<dbReference type="SMART" id="SM00487">
    <property type="entry name" value="DEXDc"/>
    <property type="match status" value="1"/>
</dbReference>
<evidence type="ECO:0000256" key="8">
    <source>
        <dbReference type="ARBA" id="ARBA00022840"/>
    </source>
</evidence>
<dbReference type="CDD" id="cd18787">
    <property type="entry name" value="SF2_C_DEAD"/>
    <property type="match status" value="1"/>
</dbReference>
<dbReference type="PROSITE" id="PS00039">
    <property type="entry name" value="DEAD_ATP_HELICASE"/>
    <property type="match status" value="1"/>
</dbReference>
<protein>
    <recommendedName>
        <fullName evidence="15">Probable ATP-dependent RNA helicase DDX46</fullName>
        <ecNumber evidence="2">3.6.4.13</ecNumber>
    </recommendedName>
    <alternativeName>
        <fullName evidence="16">DEAD box protein 46</fullName>
    </alternativeName>
</protein>
<dbReference type="Pfam" id="PF00271">
    <property type="entry name" value="Helicase_C"/>
    <property type="match status" value="1"/>
</dbReference>
<feature type="compositionally biased region" description="Basic and acidic residues" evidence="18">
    <location>
        <begin position="242"/>
        <end position="265"/>
    </location>
</feature>
<keyword evidence="6" id="KW-0378">Hydrolase</keyword>
<feature type="compositionally biased region" description="Basic and acidic residues" evidence="18">
    <location>
        <begin position="1"/>
        <end position="18"/>
    </location>
</feature>
<keyword evidence="5" id="KW-0547">Nucleotide-binding</keyword>
<feature type="compositionally biased region" description="Basic and acidic residues" evidence="18">
    <location>
        <begin position="36"/>
        <end position="62"/>
    </location>
</feature>
<feature type="region of interest" description="Disordered" evidence="18">
    <location>
        <begin position="1"/>
        <end position="273"/>
    </location>
</feature>
<dbReference type="InterPro" id="IPR001650">
    <property type="entry name" value="Helicase_C-like"/>
</dbReference>
<keyword evidence="3" id="KW-0507">mRNA processing</keyword>
<keyword evidence="7 22" id="KW-0347">Helicase</keyword>
<feature type="domain" description="Helicase C-terminal" evidence="20">
    <location>
        <begin position="626"/>
        <end position="787"/>
    </location>
</feature>
<evidence type="ECO:0000256" key="14">
    <source>
        <dbReference type="ARBA" id="ARBA00049949"/>
    </source>
</evidence>
<evidence type="ECO:0000259" key="20">
    <source>
        <dbReference type="PROSITE" id="PS51194"/>
    </source>
</evidence>
<feature type="compositionally biased region" description="Basic and acidic residues" evidence="18">
    <location>
        <begin position="73"/>
        <end position="97"/>
    </location>
</feature>
<accession>A0AA35S1C0</accession>
<evidence type="ECO:0000256" key="13">
    <source>
        <dbReference type="ARBA" id="ARBA00047984"/>
    </source>
</evidence>
<dbReference type="EMBL" id="CASHTH010001869">
    <property type="protein sequence ID" value="CAI8021124.1"/>
    <property type="molecule type" value="Genomic_DNA"/>
</dbReference>
<dbReference type="CDD" id="cd17953">
    <property type="entry name" value="DEADc_DDX46"/>
    <property type="match status" value="1"/>
</dbReference>
<proteinExistence type="inferred from homology"/>
<evidence type="ECO:0000256" key="16">
    <source>
        <dbReference type="ARBA" id="ARBA00050042"/>
    </source>
</evidence>
<evidence type="ECO:0000256" key="6">
    <source>
        <dbReference type="ARBA" id="ARBA00022801"/>
    </source>
</evidence>
<feature type="domain" description="DEAD-box RNA helicase Q" evidence="21">
    <location>
        <begin position="406"/>
        <end position="434"/>
    </location>
</feature>
<dbReference type="GO" id="GO:0005681">
    <property type="term" value="C:spliceosomal complex"/>
    <property type="evidence" value="ECO:0007669"/>
    <property type="project" value="UniProtKB-KW"/>
</dbReference>
<keyword evidence="8" id="KW-0067">ATP-binding</keyword>
<dbReference type="FunFam" id="3.40.50.300:FF:000079">
    <property type="entry name" value="probable ATP-dependent RNA helicase DDX17"/>
    <property type="match status" value="1"/>
</dbReference>
<dbReference type="Gene3D" id="3.40.50.300">
    <property type="entry name" value="P-loop containing nucleotide triphosphate hydrolases"/>
    <property type="match status" value="2"/>
</dbReference>
<feature type="compositionally biased region" description="Basic and acidic residues" evidence="18">
    <location>
        <begin position="106"/>
        <end position="122"/>
    </location>
</feature>
<keyword evidence="11" id="KW-0539">Nucleus</keyword>
<dbReference type="InterPro" id="IPR027417">
    <property type="entry name" value="P-loop_NTPase"/>
</dbReference>
<dbReference type="PROSITE" id="PS51194">
    <property type="entry name" value="HELICASE_CTER"/>
    <property type="match status" value="1"/>
</dbReference>
<gene>
    <name evidence="22" type="ORF">GBAR_LOCUS12563</name>
</gene>
<organism evidence="22 23">
    <name type="scientific">Geodia barretti</name>
    <name type="common">Barrett's horny sponge</name>
    <dbReference type="NCBI Taxonomy" id="519541"/>
    <lineage>
        <taxon>Eukaryota</taxon>
        <taxon>Metazoa</taxon>
        <taxon>Porifera</taxon>
        <taxon>Demospongiae</taxon>
        <taxon>Heteroscleromorpha</taxon>
        <taxon>Tetractinellida</taxon>
        <taxon>Astrophorina</taxon>
        <taxon>Geodiidae</taxon>
        <taxon>Geodia</taxon>
    </lineage>
</organism>
<dbReference type="GO" id="GO:0000398">
    <property type="term" value="P:mRNA splicing, via spliceosome"/>
    <property type="evidence" value="ECO:0007669"/>
    <property type="project" value="UniProtKB-ARBA"/>
</dbReference>
<sequence>MPKERKERHYRRNDKADSPTRQSSPSASSGEEGNESESRATRGSQEKKEGEVRRERRGDRGRGRERRRRSRSRSRDRSRSGDRSRDKQYKEKERSQAESKSNGEVTDTKDKEGRDKDGSGGKEEEDGGGKKPKVVTVSRVVVTKEKEKEADSGSGTMETEKEGIIAAVEAERKRLEEEMQKRRERLEAWRKQRQEDEELEREKMEEERKKAWTLENDEDDDEEEEEEEEGENMEVAEGEEVEEKKEVTKEEEMKEVAKEEETKEEAGDDLDPLDAFMEGINHEAKMILNSMGKDGEKTTVINVTKVKGGQEKKGELMQNNQDAVEYSDEDLGDDELASALLSIARKNKKKDLPKINHKSITYEAFRKNFYVEVPELAKMTTEEVNALREDLGSIKVKGKNCPKPLKSWAQCGLSAKVLDVIKKCGYEKPTPIQAQAIPAVMCGRDLIGIARTGSGKTLAFLLPLFRHILDQPPLNYEDGPISFILSPTRELALQIYAECKKFCKPLKLRVVCVYGGTGISDQIADLKRGAEIVVCTPGRMIDMLGANNGKVTNMRRVTYVVLDEADRMFDMGFEPQVTKIVQMVRPDRQTVMFSATFPRQMEALARKILSKPIEVLVGGRSVVCKDVDQSVIKIDEEKKFFKLLELLGIYQSQGGVLVFVERQAAADNLVRDLMKAGYPCMALHGGMDQYDRDMTIADFKKGVTSLMVATSVAARGLDVKELILVVNYDCPNHYEDYVHRCGRTGRAGNKGYAYTFIMPSQQRFSGEIIKALELSGAAVPSDVEEMWKVYHATIKGTKIEGKMKTKRRRAIGFTGKGFKFDAKEAAKDTEAKLKQKSALGLADSDDEDAFALLTMDKTLEELFSGRASRIADKILMSKNIVAGGSTVTAAQEAASSVMKGEEVNVTGAVLASQIAASINAKVGSGPAKADYLPVGTVLPKRATDDDEDGQPGATKEVMRYEEEIEINGFPQQIRFRITTREVLDDVGEYSESYISVRGIYIPPNARPKEGEKALHLKIEAKSERSVALAKQEVKRVIKEEAQRMASRVGPRKQGRYSVL</sequence>
<feature type="compositionally biased region" description="Basic and acidic residues" evidence="18">
    <location>
        <begin position="142"/>
        <end position="151"/>
    </location>
</feature>
<evidence type="ECO:0000256" key="2">
    <source>
        <dbReference type="ARBA" id="ARBA00012552"/>
    </source>
</evidence>
<keyword evidence="23" id="KW-1185">Reference proteome</keyword>
<evidence type="ECO:0000259" key="19">
    <source>
        <dbReference type="PROSITE" id="PS51192"/>
    </source>
</evidence>
<dbReference type="Proteomes" id="UP001174909">
    <property type="component" value="Unassembled WGS sequence"/>
</dbReference>
<dbReference type="FunFam" id="3.40.50.300:FF:000584">
    <property type="entry name" value="probable ATP-dependent RNA helicase DDX46"/>
    <property type="match status" value="1"/>
</dbReference>
<evidence type="ECO:0000313" key="23">
    <source>
        <dbReference type="Proteomes" id="UP001174909"/>
    </source>
</evidence>
<dbReference type="EC" id="3.6.4.13" evidence="2"/>
<dbReference type="SMART" id="SM00490">
    <property type="entry name" value="HELICc"/>
    <property type="match status" value="1"/>
</dbReference>
<dbReference type="AlphaFoldDB" id="A0AA35S1C0"/>
<comment type="caution">
    <text evidence="22">The sequence shown here is derived from an EMBL/GenBank/DDBJ whole genome shotgun (WGS) entry which is preliminary data.</text>
</comment>
<evidence type="ECO:0000256" key="3">
    <source>
        <dbReference type="ARBA" id="ARBA00022664"/>
    </source>
</evidence>
<evidence type="ECO:0000256" key="15">
    <source>
        <dbReference type="ARBA" id="ARBA00050029"/>
    </source>
</evidence>
<dbReference type="GO" id="GO:0005524">
    <property type="term" value="F:ATP binding"/>
    <property type="evidence" value="ECO:0007669"/>
    <property type="project" value="UniProtKB-KW"/>
</dbReference>
<comment type="catalytic activity">
    <reaction evidence="13">
        <text>ATP + H2O = ADP + phosphate + H(+)</text>
        <dbReference type="Rhea" id="RHEA:13065"/>
        <dbReference type="ChEBI" id="CHEBI:15377"/>
        <dbReference type="ChEBI" id="CHEBI:15378"/>
        <dbReference type="ChEBI" id="CHEBI:30616"/>
        <dbReference type="ChEBI" id="CHEBI:43474"/>
        <dbReference type="ChEBI" id="CHEBI:456216"/>
        <dbReference type="EC" id="3.6.4.13"/>
    </reaction>
</comment>
<evidence type="ECO:0000313" key="22">
    <source>
        <dbReference type="EMBL" id="CAI8021124.1"/>
    </source>
</evidence>
<dbReference type="InterPro" id="IPR011545">
    <property type="entry name" value="DEAD/DEAH_box_helicase_dom"/>
</dbReference>
<evidence type="ECO:0000256" key="7">
    <source>
        <dbReference type="ARBA" id="ARBA00022806"/>
    </source>
</evidence>
<dbReference type="InterPro" id="IPR056149">
    <property type="entry name" value="PRP5/DDX46/KHDC4_KH"/>
</dbReference>
<dbReference type="PROSITE" id="PS51192">
    <property type="entry name" value="HELICASE_ATP_BIND_1"/>
    <property type="match status" value="1"/>
</dbReference>
<evidence type="ECO:0000256" key="10">
    <source>
        <dbReference type="ARBA" id="ARBA00023187"/>
    </source>
</evidence>
<comment type="similarity">
    <text evidence="12">Belongs to the DEAD box helicase family. DDX46/PRP5 subfamily.</text>
</comment>